<proteinExistence type="predicted"/>
<gene>
    <name evidence="2" type="ORF">F4Y60_08525</name>
</gene>
<evidence type="ECO:0000256" key="1">
    <source>
        <dbReference type="SAM" id="MobiDB-lite"/>
    </source>
</evidence>
<dbReference type="AlphaFoldDB" id="A0A6B0Y2B0"/>
<evidence type="ECO:0000313" key="2">
    <source>
        <dbReference type="EMBL" id="MXY34122.1"/>
    </source>
</evidence>
<sequence length="187" mass="20318">MTWSSALRCPPPFAMLPGEQAQLVLGQASCPGAGRRRPGSSGENRHRQDASNAPRKMVRRTLRHAPCDIQQDYVLARAGAIWRAVQAGRAGRRQTFVAATRGPCRGGALRIAGQRHEAPRIGASEREPFELAVPSPSETCRDSSSAMRFGKRHGFPIEPRMAEGTVAGVWTTRWDGFQTGPVHEAAP</sequence>
<accession>A0A6B0Y2B0</accession>
<name>A0A6B0Y2B0_9RHOB</name>
<dbReference type="EMBL" id="VXRY01000336">
    <property type="protein sequence ID" value="MXY34122.1"/>
    <property type="molecule type" value="Genomic_DNA"/>
</dbReference>
<comment type="caution">
    <text evidence="2">The sequence shown here is derived from an EMBL/GenBank/DDBJ whole genome shotgun (WGS) entry which is preliminary data.</text>
</comment>
<protein>
    <submittedName>
        <fullName evidence="2">Uncharacterized protein</fullName>
    </submittedName>
</protein>
<feature type="region of interest" description="Disordered" evidence="1">
    <location>
        <begin position="29"/>
        <end position="58"/>
    </location>
</feature>
<reference evidence="2" key="1">
    <citation type="submission" date="2019-09" db="EMBL/GenBank/DDBJ databases">
        <title>Characterisation of the sponge microbiome using genome-centric metagenomics.</title>
        <authorList>
            <person name="Engelberts J.P."/>
            <person name="Robbins S.J."/>
            <person name="De Goeij J.M."/>
            <person name="Aranda M."/>
            <person name="Bell S.C."/>
            <person name="Webster N.S."/>
        </authorList>
    </citation>
    <scope>NUCLEOTIDE SEQUENCE</scope>
    <source>
        <strain evidence="2">SB0664_bin_43</strain>
    </source>
</reference>
<organism evidence="2">
    <name type="scientific">Boseongicola sp. SB0664_bin_43</name>
    <dbReference type="NCBI Taxonomy" id="2604844"/>
    <lineage>
        <taxon>Bacteria</taxon>
        <taxon>Pseudomonadati</taxon>
        <taxon>Pseudomonadota</taxon>
        <taxon>Alphaproteobacteria</taxon>
        <taxon>Rhodobacterales</taxon>
        <taxon>Paracoccaceae</taxon>
        <taxon>Boseongicola</taxon>
    </lineage>
</organism>